<dbReference type="GeneID" id="7444499"/>
<protein>
    <recommendedName>
        <fullName evidence="5">RING-type domain-containing protein</fullName>
    </recommendedName>
</protein>
<keyword evidence="1" id="KW-0479">Metal-binding</keyword>
<dbReference type="PaxDb" id="35128-Thaps8866"/>
<evidence type="ECO:0000256" key="4">
    <source>
        <dbReference type="PROSITE-ProRule" id="PRU00175"/>
    </source>
</evidence>
<keyword evidence="7" id="KW-1185">Reference proteome</keyword>
<dbReference type="HOGENOM" id="CLU_932180_0_0_1"/>
<evidence type="ECO:0000313" key="6">
    <source>
        <dbReference type="EMBL" id="EED87182.1"/>
    </source>
</evidence>
<name>B8LBH7_THAPS</name>
<organism evidence="6 7">
    <name type="scientific">Thalassiosira pseudonana</name>
    <name type="common">Marine diatom</name>
    <name type="synonym">Cyclotella nana</name>
    <dbReference type="NCBI Taxonomy" id="35128"/>
    <lineage>
        <taxon>Eukaryota</taxon>
        <taxon>Sar</taxon>
        <taxon>Stramenopiles</taxon>
        <taxon>Ochrophyta</taxon>
        <taxon>Bacillariophyta</taxon>
        <taxon>Coscinodiscophyceae</taxon>
        <taxon>Thalassiosirophycidae</taxon>
        <taxon>Thalassiosirales</taxon>
        <taxon>Thalassiosiraceae</taxon>
        <taxon>Thalassiosira</taxon>
    </lineage>
</organism>
<evidence type="ECO:0000313" key="7">
    <source>
        <dbReference type="Proteomes" id="UP000001449"/>
    </source>
</evidence>
<dbReference type="PROSITE" id="PS50089">
    <property type="entry name" value="ZF_RING_2"/>
    <property type="match status" value="1"/>
</dbReference>
<proteinExistence type="predicted"/>
<reference evidence="6 7" key="2">
    <citation type="journal article" date="2008" name="Nature">
        <title>The Phaeodactylum genome reveals the evolutionary history of diatom genomes.</title>
        <authorList>
            <person name="Bowler C."/>
            <person name="Allen A.E."/>
            <person name="Badger J.H."/>
            <person name="Grimwood J."/>
            <person name="Jabbari K."/>
            <person name="Kuo A."/>
            <person name="Maheswari U."/>
            <person name="Martens C."/>
            <person name="Maumus F."/>
            <person name="Otillar R.P."/>
            <person name="Rayko E."/>
            <person name="Salamov A."/>
            <person name="Vandepoele K."/>
            <person name="Beszteri B."/>
            <person name="Gruber A."/>
            <person name="Heijde M."/>
            <person name="Katinka M."/>
            <person name="Mock T."/>
            <person name="Valentin K."/>
            <person name="Verret F."/>
            <person name="Berges J.A."/>
            <person name="Brownlee C."/>
            <person name="Cadoret J.P."/>
            <person name="Chiovitti A."/>
            <person name="Choi C.J."/>
            <person name="Coesel S."/>
            <person name="De Martino A."/>
            <person name="Detter J.C."/>
            <person name="Durkin C."/>
            <person name="Falciatore A."/>
            <person name="Fournet J."/>
            <person name="Haruta M."/>
            <person name="Huysman M.J."/>
            <person name="Jenkins B.D."/>
            <person name="Jiroutova K."/>
            <person name="Jorgensen R.E."/>
            <person name="Joubert Y."/>
            <person name="Kaplan A."/>
            <person name="Kroger N."/>
            <person name="Kroth P.G."/>
            <person name="La Roche J."/>
            <person name="Lindquist E."/>
            <person name="Lommer M."/>
            <person name="Martin-Jezequel V."/>
            <person name="Lopez P.J."/>
            <person name="Lucas S."/>
            <person name="Mangogna M."/>
            <person name="McGinnis K."/>
            <person name="Medlin L.K."/>
            <person name="Montsant A."/>
            <person name="Oudot-Le Secq M.P."/>
            <person name="Napoli C."/>
            <person name="Obornik M."/>
            <person name="Parker M.S."/>
            <person name="Petit J.L."/>
            <person name="Porcel B.M."/>
            <person name="Poulsen N."/>
            <person name="Robison M."/>
            <person name="Rychlewski L."/>
            <person name="Rynearson T.A."/>
            <person name="Schmutz J."/>
            <person name="Shapiro H."/>
            <person name="Siaut M."/>
            <person name="Stanley M."/>
            <person name="Sussman M.R."/>
            <person name="Taylor A.R."/>
            <person name="Vardi A."/>
            <person name="von Dassow P."/>
            <person name="Vyverman W."/>
            <person name="Willis A."/>
            <person name="Wyrwicz L.S."/>
            <person name="Rokhsar D.S."/>
            <person name="Weissenbach J."/>
            <person name="Armbrust E.V."/>
            <person name="Green B.R."/>
            <person name="Van de Peer Y."/>
            <person name="Grigoriev I.V."/>
        </authorList>
    </citation>
    <scope>NUCLEOTIDE SEQUENCE [LARGE SCALE GENOMIC DNA]</scope>
    <source>
        <strain evidence="6 7">CCMP1335</strain>
    </source>
</reference>
<dbReference type="Pfam" id="PF13639">
    <property type="entry name" value="zf-RING_2"/>
    <property type="match status" value="1"/>
</dbReference>
<dbReference type="AlphaFoldDB" id="B8LBH7"/>
<evidence type="ECO:0000256" key="2">
    <source>
        <dbReference type="ARBA" id="ARBA00022771"/>
    </source>
</evidence>
<keyword evidence="3" id="KW-0862">Zinc</keyword>
<dbReference type="InterPro" id="IPR001841">
    <property type="entry name" value="Znf_RING"/>
</dbReference>
<evidence type="ECO:0000259" key="5">
    <source>
        <dbReference type="PROSITE" id="PS50089"/>
    </source>
</evidence>
<dbReference type="SMART" id="SM00184">
    <property type="entry name" value="RING"/>
    <property type="match status" value="1"/>
</dbReference>
<evidence type="ECO:0000256" key="1">
    <source>
        <dbReference type="ARBA" id="ARBA00022723"/>
    </source>
</evidence>
<dbReference type="RefSeq" id="XP_002296486.1">
    <property type="nucleotide sequence ID" value="XM_002296450.1"/>
</dbReference>
<dbReference type="Proteomes" id="UP000001449">
    <property type="component" value="Chromosome 11"/>
</dbReference>
<dbReference type="eggNOG" id="ENOG502SVPW">
    <property type="taxonomic scope" value="Eukaryota"/>
</dbReference>
<sequence length="299" mass="33513">MASNGGDSAASCPICFASSDDDDEEVARVTYAKTKKCGHVFCLACIQQVLQKPSVQMHNDPTNQQDEESIYLEFPTWGRCPMCRTATSLFDLLDASDESSYVVPKNRNVSSWAMIAGSVYEQRQLGRSSSEEMEPMMLEVINRLGATSGYGLKFYFEDVVPSLTFPSPQEVSSTNFNDYHFHEESMTFYGCIRFDPPLKEKESSRTNTSMTFVELNCGLQFSDNGQYIRRGVLSWKYEPTSSEMYPLDGRGISLIALEKDIPLLLTKTTALGLNGQRTAQLKLKNASGKCARNKYFPEQ</sequence>
<gene>
    <name evidence="6" type="ORF">THAPSDRAFT_8866</name>
</gene>
<dbReference type="PROSITE" id="PS00518">
    <property type="entry name" value="ZF_RING_1"/>
    <property type="match status" value="1"/>
</dbReference>
<dbReference type="InterPro" id="IPR013083">
    <property type="entry name" value="Znf_RING/FYVE/PHD"/>
</dbReference>
<keyword evidence="2 4" id="KW-0863">Zinc-finger</keyword>
<dbReference type="GO" id="GO:0008270">
    <property type="term" value="F:zinc ion binding"/>
    <property type="evidence" value="ECO:0007669"/>
    <property type="project" value="UniProtKB-KW"/>
</dbReference>
<dbReference type="Gene3D" id="3.30.40.10">
    <property type="entry name" value="Zinc/RING finger domain, C3HC4 (zinc finger)"/>
    <property type="match status" value="1"/>
</dbReference>
<accession>B8LBH7</accession>
<dbReference type="InterPro" id="IPR017907">
    <property type="entry name" value="Znf_RING_CS"/>
</dbReference>
<evidence type="ECO:0000256" key="3">
    <source>
        <dbReference type="ARBA" id="ARBA00022833"/>
    </source>
</evidence>
<dbReference type="KEGG" id="tps:THAPSDRAFT_8866"/>
<feature type="domain" description="RING-type" evidence="5">
    <location>
        <begin position="12"/>
        <end position="84"/>
    </location>
</feature>
<dbReference type="SUPFAM" id="SSF57850">
    <property type="entry name" value="RING/U-box"/>
    <property type="match status" value="1"/>
</dbReference>
<reference evidence="6 7" key="1">
    <citation type="journal article" date="2004" name="Science">
        <title>The genome of the diatom Thalassiosira pseudonana: ecology, evolution, and metabolism.</title>
        <authorList>
            <person name="Armbrust E.V."/>
            <person name="Berges J.A."/>
            <person name="Bowler C."/>
            <person name="Green B.R."/>
            <person name="Martinez D."/>
            <person name="Putnam N.H."/>
            <person name="Zhou S."/>
            <person name="Allen A.E."/>
            <person name="Apt K.E."/>
            <person name="Bechner M."/>
            <person name="Brzezinski M.A."/>
            <person name="Chaal B.K."/>
            <person name="Chiovitti A."/>
            <person name="Davis A.K."/>
            <person name="Demarest M.S."/>
            <person name="Detter J.C."/>
            <person name="Glavina T."/>
            <person name="Goodstein D."/>
            <person name="Hadi M.Z."/>
            <person name="Hellsten U."/>
            <person name="Hildebrand M."/>
            <person name="Jenkins B.D."/>
            <person name="Jurka J."/>
            <person name="Kapitonov V.V."/>
            <person name="Kroger N."/>
            <person name="Lau W.W."/>
            <person name="Lane T.W."/>
            <person name="Larimer F.W."/>
            <person name="Lippmeier J.C."/>
            <person name="Lucas S."/>
            <person name="Medina M."/>
            <person name="Montsant A."/>
            <person name="Obornik M."/>
            <person name="Parker M.S."/>
            <person name="Palenik B."/>
            <person name="Pazour G.J."/>
            <person name="Richardson P.M."/>
            <person name="Rynearson T.A."/>
            <person name="Saito M.A."/>
            <person name="Schwartz D.C."/>
            <person name="Thamatrakoln K."/>
            <person name="Valentin K."/>
            <person name="Vardi A."/>
            <person name="Wilkerson F.P."/>
            <person name="Rokhsar D.S."/>
        </authorList>
    </citation>
    <scope>NUCLEOTIDE SEQUENCE [LARGE SCALE GENOMIC DNA]</scope>
    <source>
        <strain evidence="6 7">CCMP1335</strain>
    </source>
</reference>
<dbReference type="EMBL" id="DS999415">
    <property type="protein sequence ID" value="EED87182.1"/>
    <property type="molecule type" value="Genomic_DNA"/>
</dbReference>
<dbReference type="InParanoid" id="B8LBH7"/>